<feature type="signal peptide" evidence="1">
    <location>
        <begin position="1"/>
        <end position="21"/>
    </location>
</feature>
<feature type="chain" id="PRO_5001574756" evidence="1">
    <location>
        <begin position="22"/>
        <end position="155"/>
    </location>
</feature>
<proteinExistence type="predicted"/>
<dbReference type="EMBL" id="KK198755">
    <property type="protein sequence ID" value="KCW81060.1"/>
    <property type="molecule type" value="Genomic_DNA"/>
</dbReference>
<dbReference type="PANTHER" id="PTHR34836">
    <property type="entry name" value="OS06G0188250 PROTEIN"/>
    <property type="match status" value="1"/>
</dbReference>
<gene>
    <name evidence="2" type="ORF">EUGRSUZ_C02435</name>
</gene>
<dbReference type="InParanoid" id="A0A059CSZ1"/>
<reference evidence="2" key="1">
    <citation type="submission" date="2013-07" db="EMBL/GenBank/DDBJ databases">
        <title>The genome of Eucalyptus grandis.</title>
        <authorList>
            <person name="Schmutz J."/>
            <person name="Hayes R."/>
            <person name="Myburg A."/>
            <person name="Tuskan G."/>
            <person name="Grattapaglia D."/>
            <person name="Rokhsar D.S."/>
        </authorList>
    </citation>
    <scope>NUCLEOTIDE SEQUENCE</scope>
    <source>
        <tissue evidence="2">Leaf extractions</tissue>
    </source>
</reference>
<organism evidence="2">
    <name type="scientific">Eucalyptus grandis</name>
    <name type="common">Flooded gum</name>
    <dbReference type="NCBI Taxonomy" id="71139"/>
    <lineage>
        <taxon>Eukaryota</taxon>
        <taxon>Viridiplantae</taxon>
        <taxon>Streptophyta</taxon>
        <taxon>Embryophyta</taxon>
        <taxon>Tracheophyta</taxon>
        <taxon>Spermatophyta</taxon>
        <taxon>Magnoliopsida</taxon>
        <taxon>eudicotyledons</taxon>
        <taxon>Gunneridae</taxon>
        <taxon>Pentapetalae</taxon>
        <taxon>rosids</taxon>
        <taxon>malvids</taxon>
        <taxon>Myrtales</taxon>
        <taxon>Myrtaceae</taxon>
        <taxon>Myrtoideae</taxon>
        <taxon>Eucalypteae</taxon>
        <taxon>Eucalyptus</taxon>
    </lineage>
</organism>
<protein>
    <submittedName>
        <fullName evidence="2">Uncharacterized protein</fullName>
    </submittedName>
</protein>
<keyword evidence="1" id="KW-0732">Signal</keyword>
<dbReference type="InterPro" id="IPR015683">
    <property type="entry name" value="Ionotropic_Glu_rcpt"/>
</dbReference>
<dbReference type="STRING" id="71139.A0A059CSZ1"/>
<dbReference type="Gramene" id="KCW81060">
    <property type="protein sequence ID" value="KCW81060"/>
    <property type="gene ID" value="EUGRSUZ_C02435"/>
</dbReference>
<name>A0A059CSZ1_EUCGR</name>
<dbReference type="AlphaFoldDB" id="A0A059CSZ1"/>
<sequence>MEGQTCRLILAMFCFLHQASSIETSGVPEENPAKEMIQVGLVFSMNSSVDKVVESCISMACSDFYDAHPDYHTRLSLLIRDPKDDVVDAASAGKYTHSGCLCWMHWTRTCELDHSQFQTLVILILRNFKNLSSTNLVKISACLINDVNAHTMKWF</sequence>
<evidence type="ECO:0000313" key="2">
    <source>
        <dbReference type="EMBL" id="KCW81060.1"/>
    </source>
</evidence>
<accession>A0A059CSZ1</accession>
<dbReference type="PANTHER" id="PTHR34836:SF7">
    <property type="entry name" value="RECEPTOR LIGAND BINDING REGION DOMAIN-CONTAINING PROTEIN"/>
    <property type="match status" value="1"/>
</dbReference>
<evidence type="ECO:0000256" key="1">
    <source>
        <dbReference type="SAM" id="SignalP"/>
    </source>
</evidence>